<protein>
    <submittedName>
        <fullName evidence="8">Site-specific integrase</fullName>
    </submittedName>
</protein>
<dbReference type="InterPro" id="IPR044068">
    <property type="entry name" value="CB"/>
</dbReference>
<dbReference type="RefSeq" id="WP_116623538.1">
    <property type="nucleotide sequence ID" value="NZ_QURN01000006.1"/>
</dbReference>
<keyword evidence="9" id="KW-1185">Reference proteome</keyword>
<accession>A0A371XFA3</accession>
<evidence type="ECO:0000256" key="2">
    <source>
        <dbReference type="ARBA" id="ARBA00022908"/>
    </source>
</evidence>
<feature type="domain" description="Tyr recombinase" evidence="6">
    <location>
        <begin position="181"/>
        <end position="410"/>
    </location>
</feature>
<sequence length="414" mass="46022">MSVRKRVWTTKGERREAWIVDYVDTKNVRRLKTFAKKKDADQFSATAKVEVRDGVHVADRATVTVSKAGKFWLASGDEARLERSTMNQRKRHLTLHIEPFIGSTLLSKLTVPAIRDFEDKLRAQGRTAVMVKKVVGSLGAIITDGQERGLITRNPVKDIRGTRRRGREKQAERRQKARLLVGTDIPAPNEIKAFVGKLSGRWRPLFLTLIFTGVRSSELRGLRWQDVDLEGRSVSVRQRADEFGDIGRPKSGAGERTIPVPPMVVNALREWRLGYSRPVKGRDNEGNPIREDARPSHLIFANGNGKVESHANIISRGLVPTMIAAGVTVDTGDLNKDGKPILAAKYTGLHALRHFYASWLINRPQEGGLGLPLKVVQERMGHSSITMTADVYGHLFPRTNDADELAAAEAALLG</sequence>
<dbReference type="PANTHER" id="PTHR30349">
    <property type="entry name" value="PHAGE INTEGRASE-RELATED"/>
    <property type="match status" value="1"/>
</dbReference>
<gene>
    <name evidence="8" type="ORF">DY251_08865</name>
</gene>
<comment type="caution">
    <text evidence="8">The sequence shown here is derived from an EMBL/GenBank/DDBJ whole genome shotgun (WGS) entry which is preliminary data.</text>
</comment>
<dbReference type="InterPro" id="IPR050090">
    <property type="entry name" value="Tyrosine_recombinase_XerCD"/>
</dbReference>
<dbReference type="CDD" id="cd01189">
    <property type="entry name" value="INT_ICEBs1_C_like"/>
    <property type="match status" value="1"/>
</dbReference>
<dbReference type="InterPro" id="IPR002104">
    <property type="entry name" value="Integrase_catalytic"/>
</dbReference>
<dbReference type="EMBL" id="QURN01000006">
    <property type="protein sequence ID" value="RFC67704.1"/>
    <property type="molecule type" value="Genomic_DNA"/>
</dbReference>
<dbReference type="AlphaFoldDB" id="A0A371XFA3"/>
<evidence type="ECO:0000256" key="4">
    <source>
        <dbReference type="ARBA" id="ARBA00023172"/>
    </source>
</evidence>
<dbReference type="PROSITE" id="PS51900">
    <property type="entry name" value="CB"/>
    <property type="match status" value="1"/>
</dbReference>
<dbReference type="InterPro" id="IPR013762">
    <property type="entry name" value="Integrase-like_cat_sf"/>
</dbReference>
<dbReference type="Gene3D" id="1.10.443.10">
    <property type="entry name" value="Intergrase catalytic core"/>
    <property type="match status" value="1"/>
</dbReference>
<name>A0A371XFA3_9HYPH</name>
<evidence type="ECO:0000313" key="8">
    <source>
        <dbReference type="EMBL" id="RFC67704.1"/>
    </source>
</evidence>
<evidence type="ECO:0000259" key="6">
    <source>
        <dbReference type="PROSITE" id="PS51898"/>
    </source>
</evidence>
<evidence type="ECO:0000259" key="7">
    <source>
        <dbReference type="PROSITE" id="PS51900"/>
    </source>
</evidence>
<feature type="domain" description="Core-binding (CB)" evidence="7">
    <location>
        <begin position="63"/>
        <end position="146"/>
    </location>
</feature>
<dbReference type="GO" id="GO:0015074">
    <property type="term" value="P:DNA integration"/>
    <property type="evidence" value="ECO:0007669"/>
    <property type="project" value="UniProtKB-KW"/>
</dbReference>
<dbReference type="InterPro" id="IPR010998">
    <property type="entry name" value="Integrase_recombinase_N"/>
</dbReference>
<keyword evidence="3 5" id="KW-0238">DNA-binding</keyword>
<dbReference type="PANTHER" id="PTHR30349:SF64">
    <property type="entry name" value="PROPHAGE INTEGRASE INTD-RELATED"/>
    <property type="match status" value="1"/>
</dbReference>
<keyword evidence="2" id="KW-0229">DNA integration</keyword>
<dbReference type="InterPro" id="IPR004107">
    <property type="entry name" value="Integrase_SAM-like_N"/>
</dbReference>
<dbReference type="Pfam" id="PF00589">
    <property type="entry name" value="Phage_integrase"/>
    <property type="match status" value="1"/>
</dbReference>
<evidence type="ECO:0000256" key="3">
    <source>
        <dbReference type="ARBA" id="ARBA00023125"/>
    </source>
</evidence>
<dbReference type="Pfam" id="PF14659">
    <property type="entry name" value="Phage_int_SAM_3"/>
    <property type="match status" value="1"/>
</dbReference>
<dbReference type="SUPFAM" id="SSF56349">
    <property type="entry name" value="DNA breaking-rejoining enzymes"/>
    <property type="match status" value="1"/>
</dbReference>
<dbReference type="GO" id="GO:0003677">
    <property type="term" value="F:DNA binding"/>
    <property type="evidence" value="ECO:0007669"/>
    <property type="project" value="UniProtKB-UniRule"/>
</dbReference>
<reference evidence="9" key="1">
    <citation type="submission" date="2018-08" db="EMBL/GenBank/DDBJ databases">
        <authorList>
            <person name="Im W.T."/>
        </authorList>
    </citation>
    <scope>NUCLEOTIDE SEQUENCE [LARGE SCALE GENOMIC DNA]</scope>
    <source>
        <strain evidence="9">LA-28</strain>
    </source>
</reference>
<evidence type="ECO:0000256" key="5">
    <source>
        <dbReference type="PROSITE-ProRule" id="PRU01248"/>
    </source>
</evidence>
<dbReference type="GO" id="GO:0006310">
    <property type="term" value="P:DNA recombination"/>
    <property type="evidence" value="ECO:0007669"/>
    <property type="project" value="UniProtKB-KW"/>
</dbReference>
<evidence type="ECO:0000256" key="1">
    <source>
        <dbReference type="ARBA" id="ARBA00008857"/>
    </source>
</evidence>
<proteinExistence type="inferred from homology"/>
<dbReference type="Gene3D" id="1.10.150.130">
    <property type="match status" value="1"/>
</dbReference>
<dbReference type="InterPro" id="IPR011010">
    <property type="entry name" value="DNA_brk_join_enz"/>
</dbReference>
<comment type="similarity">
    <text evidence="1">Belongs to the 'phage' integrase family.</text>
</comment>
<dbReference type="Proteomes" id="UP000262379">
    <property type="component" value="Unassembled WGS sequence"/>
</dbReference>
<organism evidence="8 9">
    <name type="scientific">Mesorhizobium denitrificans</name>
    <dbReference type="NCBI Taxonomy" id="2294114"/>
    <lineage>
        <taxon>Bacteria</taxon>
        <taxon>Pseudomonadati</taxon>
        <taxon>Pseudomonadota</taxon>
        <taxon>Alphaproteobacteria</taxon>
        <taxon>Hyphomicrobiales</taxon>
        <taxon>Phyllobacteriaceae</taxon>
        <taxon>Mesorhizobium</taxon>
    </lineage>
</organism>
<keyword evidence="4" id="KW-0233">DNA recombination</keyword>
<dbReference type="PROSITE" id="PS51898">
    <property type="entry name" value="TYR_RECOMBINASE"/>
    <property type="match status" value="1"/>
</dbReference>
<evidence type="ECO:0000313" key="9">
    <source>
        <dbReference type="Proteomes" id="UP000262379"/>
    </source>
</evidence>